<evidence type="ECO:0000313" key="2">
    <source>
        <dbReference type="Proteomes" id="UP000790377"/>
    </source>
</evidence>
<keyword evidence="2" id="KW-1185">Reference proteome</keyword>
<comment type="caution">
    <text evidence="1">The sequence shown here is derived from an EMBL/GenBank/DDBJ whole genome shotgun (WGS) entry which is preliminary data.</text>
</comment>
<protein>
    <submittedName>
        <fullName evidence="1">Uncharacterized protein</fullName>
    </submittedName>
</protein>
<name>A0ACB8ARG0_9AGAM</name>
<gene>
    <name evidence="1" type="ORF">BJ138DRAFT_1054966</name>
</gene>
<dbReference type="Proteomes" id="UP000790377">
    <property type="component" value="Unassembled WGS sequence"/>
</dbReference>
<dbReference type="EMBL" id="MU267601">
    <property type="protein sequence ID" value="KAH7915358.1"/>
    <property type="molecule type" value="Genomic_DNA"/>
</dbReference>
<organism evidence="1 2">
    <name type="scientific">Hygrophoropsis aurantiaca</name>
    <dbReference type="NCBI Taxonomy" id="72124"/>
    <lineage>
        <taxon>Eukaryota</taxon>
        <taxon>Fungi</taxon>
        <taxon>Dikarya</taxon>
        <taxon>Basidiomycota</taxon>
        <taxon>Agaricomycotina</taxon>
        <taxon>Agaricomycetes</taxon>
        <taxon>Agaricomycetidae</taxon>
        <taxon>Boletales</taxon>
        <taxon>Coniophorineae</taxon>
        <taxon>Hygrophoropsidaceae</taxon>
        <taxon>Hygrophoropsis</taxon>
    </lineage>
</organism>
<sequence length="160" mass="17328">MTSTTEPPYYILVAHSSLQHTSSGSHSNTLAHPDIEYCYADDSALSILPRSPDEHVLILNYDPGQAHISTVKSTSSHLAATGLKISSAPGAGADEEDSGKNDNMYVLEVTSTSDDHASMESSQAYLHNPHAILTRFKQRNALLRRVLDYPGLPTKPLRAA</sequence>
<evidence type="ECO:0000313" key="1">
    <source>
        <dbReference type="EMBL" id="KAH7915358.1"/>
    </source>
</evidence>
<reference evidence="1" key="1">
    <citation type="journal article" date="2021" name="New Phytol.">
        <title>Evolutionary innovations through gain and loss of genes in the ectomycorrhizal Boletales.</title>
        <authorList>
            <person name="Wu G."/>
            <person name="Miyauchi S."/>
            <person name="Morin E."/>
            <person name="Kuo A."/>
            <person name="Drula E."/>
            <person name="Varga T."/>
            <person name="Kohler A."/>
            <person name="Feng B."/>
            <person name="Cao Y."/>
            <person name="Lipzen A."/>
            <person name="Daum C."/>
            <person name="Hundley H."/>
            <person name="Pangilinan J."/>
            <person name="Johnson J."/>
            <person name="Barry K."/>
            <person name="LaButti K."/>
            <person name="Ng V."/>
            <person name="Ahrendt S."/>
            <person name="Min B."/>
            <person name="Choi I.G."/>
            <person name="Park H."/>
            <person name="Plett J.M."/>
            <person name="Magnuson J."/>
            <person name="Spatafora J.W."/>
            <person name="Nagy L.G."/>
            <person name="Henrissat B."/>
            <person name="Grigoriev I.V."/>
            <person name="Yang Z.L."/>
            <person name="Xu J."/>
            <person name="Martin F.M."/>
        </authorList>
    </citation>
    <scope>NUCLEOTIDE SEQUENCE</scope>
    <source>
        <strain evidence="1">ATCC 28755</strain>
    </source>
</reference>
<proteinExistence type="predicted"/>
<accession>A0ACB8ARG0</accession>